<protein>
    <submittedName>
        <fullName evidence="2">Uncharacterized protein</fullName>
    </submittedName>
</protein>
<sequence>MFIVKKCLRARREVCAIMADSRSVAPALPKHSYWFDFWMFLVFDVILFLIVYFCYFSVYELQIWLLFNGHLCAFVIYFFLTFCFTSVLLILELK</sequence>
<reference evidence="2" key="2">
    <citation type="submission" date="2025-09" db="UniProtKB">
        <authorList>
            <consortium name="Ensembl"/>
        </authorList>
    </citation>
    <scope>IDENTIFICATION</scope>
</reference>
<keyword evidence="1" id="KW-1133">Transmembrane helix</keyword>
<dbReference type="Ensembl" id="ENSCCRT00000003660.2">
    <property type="protein sequence ID" value="ENSCCRP00000003311.1"/>
    <property type="gene ID" value="ENSCCRG00000002049.2"/>
</dbReference>
<name>A0A8C0Y2L4_CYPCA</name>
<reference evidence="2" key="1">
    <citation type="submission" date="2025-08" db="UniProtKB">
        <authorList>
            <consortium name="Ensembl"/>
        </authorList>
    </citation>
    <scope>IDENTIFICATION</scope>
</reference>
<evidence type="ECO:0000256" key="1">
    <source>
        <dbReference type="SAM" id="Phobius"/>
    </source>
</evidence>
<dbReference type="Proteomes" id="UP001108240">
    <property type="component" value="Unplaced"/>
</dbReference>
<proteinExistence type="predicted"/>
<dbReference type="Pfam" id="PF17696">
    <property type="entry name" value="ALN"/>
    <property type="match status" value="1"/>
</dbReference>
<keyword evidence="1" id="KW-0472">Membrane</keyword>
<evidence type="ECO:0000313" key="2">
    <source>
        <dbReference type="Ensembl" id="ENSCCRP00000003311.1"/>
    </source>
</evidence>
<accession>A0A8C0Y2L4</accession>
<dbReference type="InterPro" id="IPR038780">
    <property type="entry name" value="ALN"/>
</dbReference>
<keyword evidence="3" id="KW-1185">Reference proteome</keyword>
<evidence type="ECO:0000313" key="3">
    <source>
        <dbReference type="Proteomes" id="UP001108240"/>
    </source>
</evidence>
<feature type="transmembrane region" description="Helical" evidence="1">
    <location>
        <begin position="64"/>
        <end position="91"/>
    </location>
</feature>
<dbReference type="AlphaFoldDB" id="A0A8C0Y2L4"/>
<organism evidence="2 3">
    <name type="scientific">Cyprinus carpio carpio</name>
    <dbReference type="NCBI Taxonomy" id="630221"/>
    <lineage>
        <taxon>Eukaryota</taxon>
        <taxon>Metazoa</taxon>
        <taxon>Chordata</taxon>
        <taxon>Craniata</taxon>
        <taxon>Vertebrata</taxon>
        <taxon>Euteleostomi</taxon>
        <taxon>Actinopterygii</taxon>
        <taxon>Neopterygii</taxon>
        <taxon>Teleostei</taxon>
        <taxon>Ostariophysi</taxon>
        <taxon>Cypriniformes</taxon>
        <taxon>Cyprinidae</taxon>
        <taxon>Cyprininae</taxon>
        <taxon>Cyprinus</taxon>
    </lineage>
</organism>
<keyword evidence="1" id="KW-0812">Transmembrane</keyword>
<feature type="transmembrane region" description="Helical" evidence="1">
    <location>
        <begin position="37"/>
        <end position="58"/>
    </location>
</feature>